<dbReference type="PANTHER" id="PTHR11014">
    <property type="entry name" value="PEPTIDASE M20 FAMILY MEMBER"/>
    <property type="match status" value="1"/>
</dbReference>
<protein>
    <submittedName>
        <fullName evidence="1">Amidohydrolase</fullName>
    </submittedName>
</protein>
<reference evidence="1 2" key="1">
    <citation type="submission" date="2020-02" db="EMBL/GenBank/DDBJ databases">
        <title>Draft Genome Sequence of Verrucosispora sp. Strain CWR15, Isolated from Gulf of Mexico Sponge.</title>
        <authorList>
            <person name="Kennedy S.J."/>
            <person name="Cella E."/>
            <person name="Azarian T."/>
            <person name="Baker B.J."/>
            <person name="Shaw L.N."/>
        </authorList>
    </citation>
    <scope>NUCLEOTIDE SEQUENCE [LARGE SCALE GENOMIC DNA]</scope>
    <source>
        <strain evidence="1 2">CWR15</strain>
    </source>
</reference>
<dbReference type="SUPFAM" id="SSF53187">
    <property type="entry name" value="Zn-dependent exopeptidases"/>
    <property type="match status" value="1"/>
</dbReference>
<gene>
    <name evidence="1" type="ORF">ENC19_28210</name>
</gene>
<dbReference type="RefSeq" id="WP_164450088.1">
    <property type="nucleotide sequence ID" value="NZ_SAIY01000014.1"/>
</dbReference>
<dbReference type="EMBL" id="SAIY01000014">
    <property type="protein sequence ID" value="NGM16229.1"/>
    <property type="molecule type" value="Genomic_DNA"/>
</dbReference>
<keyword evidence="1" id="KW-0378">Hydrolase</keyword>
<name>A0A6M1LDJ5_9ACTN</name>
<dbReference type="InterPro" id="IPR002933">
    <property type="entry name" value="Peptidase_M20"/>
</dbReference>
<dbReference type="InterPro" id="IPR017439">
    <property type="entry name" value="Amidohydrolase"/>
</dbReference>
<dbReference type="AlphaFoldDB" id="A0A6M1LDJ5"/>
<comment type="caution">
    <text evidence="1">The sequence shown here is derived from an EMBL/GenBank/DDBJ whole genome shotgun (WGS) entry which is preliminary data.</text>
</comment>
<dbReference type="Gene3D" id="3.40.630.10">
    <property type="entry name" value="Zn peptidases"/>
    <property type="match status" value="1"/>
</dbReference>
<evidence type="ECO:0000313" key="1">
    <source>
        <dbReference type="EMBL" id="NGM16229.1"/>
    </source>
</evidence>
<keyword evidence="2" id="KW-1185">Reference proteome</keyword>
<dbReference type="Proteomes" id="UP000478148">
    <property type="component" value="Unassembled WGS sequence"/>
</dbReference>
<accession>A0A6M1LDJ5</accession>
<dbReference type="GO" id="GO:0016787">
    <property type="term" value="F:hydrolase activity"/>
    <property type="evidence" value="ECO:0007669"/>
    <property type="project" value="UniProtKB-KW"/>
</dbReference>
<organism evidence="1 2">
    <name type="scientific">Verrucosispora sioxanthis</name>
    <dbReference type="NCBI Taxonomy" id="2499994"/>
    <lineage>
        <taxon>Bacteria</taxon>
        <taxon>Bacillati</taxon>
        <taxon>Actinomycetota</taxon>
        <taxon>Actinomycetes</taxon>
        <taxon>Micromonosporales</taxon>
        <taxon>Micromonosporaceae</taxon>
        <taxon>Micromonospora</taxon>
    </lineage>
</organism>
<proteinExistence type="predicted"/>
<evidence type="ECO:0000313" key="2">
    <source>
        <dbReference type="Proteomes" id="UP000478148"/>
    </source>
</evidence>
<dbReference type="Pfam" id="PF01546">
    <property type="entry name" value="Peptidase_M20"/>
    <property type="match status" value="1"/>
</dbReference>
<dbReference type="PANTHER" id="PTHR11014:SF63">
    <property type="entry name" value="METALLOPEPTIDASE, PUTATIVE (AFU_ORTHOLOGUE AFUA_6G09600)-RELATED"/>
    <property type="match status" value="1"/>
</dbReference>
<sequence>MYDDGLIELRRDIHRWPELAGGEERTAALVADRLRAAGLEVTTGVGGHGVVGVLHGDEPGPTVAYRADLDAVPDTETFDSDFRSRVPGAAHLCGHDIHTTIAVGAAEELCRVRPARGRVVFVFQPAEENLTGARAMVDDGLLDRTKPQEIYALHCAPIPVGTFVITPGAGLPGQDHCRISLPAVGGERIVAAVNALSTVRRPQTPEQLQQLMQDLATPDGPLSRYVYMQSFADADSVAAWWRAWPDDRYPEIRAELRRLADGAAIEFPAPPFPAMVSSPELSLGAAESLRAVGEVAMLRAAYPFNGEDFALFLRRVPGAMIFLGVANEAVGLHGITHATDFGADERAIGIGVRAVVGLLSDRLAAIS</sequence>
<dbReference type="Gene3D" id="3.30.70.360">
    <property type="match status" value="1"/>
</dbReference>